<gene>
    <name evidence="4" type="primary">dprA</name>
    <name evidence="4" type="ORF">H9646_03070</name>
</gene>
<comment type="similarity">
    <text evidence="1">Belongs to the DprA/Smf family.</text>
</comment>
<feature type="domain" description="DprA winged helix" evidence="3">
    <location>
        <begin position="324"/>
        <end position="378"/>
    </location>
</feature>
<organism evidence="4 5">
    <name type="scientific">Comamonas avium</name>
    <dbReference type="NCBI Taxonomy" id="2762231"/>
    <lineage>
        <taxon>Bacteria</taxon>
        <taxon>Pseudomonadati</taxon>
        <taxon>Pseudomonadota</taxon>
        <taxon>Betaproteobacteria</taxon>
        <taxon>Burkholderiales</taxon>
        <taxon>Comamonadaceae</taxon>
        <taxon>Comamonas</taxon>
    </lineage>
</organism>
<dbReference type="Gene3D" id="1.10.10.10">
    <property type="entry name" value="Winged helix-like DNA-binding domain superfamily/Winged helix DNA-binding domain"/>
    <property type="match status" value="1"/>
</dbReference>
<dbReference type="NCBIfam" id="TIGR00732">
    <property type="entry name" value="dprA"/>
    <property type="match status" value="1"/>
</dbReference>
<evidence type="ECO:0000313" key="4">
    <source>
        <dbReference type="EMBL" id="MBD7959450.1"/>
    </source>
</evidence>
<dbReference type="PANTHER" id="PTHR43022:SF1">
    <property type="entry name" value="PROTEIN SMF"/>
    <property type="match status" value="1"/>
</dbReference>
<dbReference type="InterPro" id="IPR041614">
    <property type="entry name" value="DprA_WH"/>
</dbReference>
<dbReference type="EMBL" id="JACSQK010000002">
    <property type="protein sequence ID" value="MBD7959450.1"/>
    <property type="molecule type" value="Genomic_DNA"/>
</dbReference>
<protein>
    <submittedName>
        <fullName evidence="4">DNA-protecting protein DprA</fullName>
    </submittedName>
</protein>
<dbReference type="Pfam" id="PF17782">
    <property type="entry name" value="WHD_DprA"/>
    <property type="match status" value="1"/>
</dbReference>
<dbReference type="InterPro" id="IPR010994">
    <property type="entry name" value="RuvA_2-like"/>
</dbReference>
<dbReference type="SUPFAM" id="SSF102405">
    <property type="entry name" value="MCP/YpsA-like"/>
    <property type="match status" value="1"/>
</dbReference>
<name>A0ABR8S7J6_9BURK</name>
<sequence>MTADITHWERADLEAWLRLSLTPSVGNAAARRLLARFGSAAAIFTESVAELQTCVSLAQAAQLRHPPENFSAACETTWQWLHANSPDLGHALITLGDPRYPDSLLHTADPPLMLYVMGARHWLERHTPIVDWQHSLAIVGSRNPTPQGADNAYQFAHHLAGQGWCIVSGMALGIDAAAHAGAMAASSASLPTIAVVGTGVDRIYPRQHKQLAHQLAHCGLIISEFPLGTPPIASNFPKRNRIISGLSRGTLVVEAALASGSLITARTASEQGREVFAIPGSIHSPQARGCHALIQQGAKLVERAQDILDEWGDHTPQAMVSTVAATPASNEHPLLTAMGYDPVHLDTLVARTGWSAADLQAQLLELELEGSVHRLAGGLFQRTGQA</sequence>
<evidence type="ECO:0000256" key="1">
    <source>
        <dbReference type="ARBA" id="ARBA00006525"/>
    </source>
</evidence>
<dbReference type="PANTHER" id="PTHR43022">
    <property type="entry name" value="PROTEIN SMF"/>
    <property type="match status" value="1"/>
</dbReference>
<evidence type="ECO:0000313" key="5">
    <source>
        <dbReference type="Proteomes" id="UP000634919"/>
    </source>
</evidence>
<dbReference type="Pfam" id="PF02481">
    <property type="entry name" value="DNA_processg_A"/>
    <property type="match status" value="1"/>
</dbReference>
<evidence type="ECO:0000259" key="2">
    <source>
        <dbReference type="Pfam" id="PF02481"/>
    </source>
</evidence>
<accession>A0ABR8S7J6</accession>
<proteinExistence type="inferred from homology"/>
<feature type="domain" description="Smf/DprA SLOG" evidence="2">
    <location>
        <begin position="92"/>
        <end position="311"/>
    </location>
</feature>
<evidence type="ECO:0000259" key="3">
    <source>
        <dbReference type="Pfam" id="PF17782"/>
    </source>
</evidence>
<keyword evidence="5" id="KW-1185">Reference proteome</keyword>
<reference evidence="4 5" key="1">
    <citation type="submission" date="2020-08" db="EMBL/GenBank/DDBJ databases">
        <title>A Genomic Blueprint of the Chicken Gut Microbiome.</title>
        <authorList>
            <person name="Gilroy R."/>
            <person name="Ravi A."/>
            <person name="Getino M."/>
            <person name="Pursley I."/>
            <person name="Horton D.L."/>
            <person name="Alikhan N.-F."/>
            <person name="Baker D."/>
            <person name="Gharbi K."/>
            <person name="Hall N."/>
            <person name="Watson M."/>
            <person name="Adriaenssens E.M."/>
            <person name="Foster-Nyarko E."/>
            <person name="Jarju S."/>
            <person name="Secka A."/>
            <person name="Antonio M."/>
            <person name="Oren A."/>
            <person name="Chaudhuri R."/>
            <person name="La Ragione R.M."/>
            <person name="Hildebrand F."/>
            <person name="Pallen M.J."/>
        </authorList>
    </citation>
    <scope>NUCLEOTIDE SEQUENCE [LARGE SCALE GENOMIC DNA]</scope>
    <source>
        <strain evidence="4 5">Sa2CVA6</strain>
    </source>
</reference>
<dbReference type="InterPro" id="IPR057666">
    <property type="entry name" value="DrpA_SLOG"/>
</dbReference>
<dbReference type="Proteomes" id="UP000634919">
    <property type="component" value="Unassembled WGS sequence"/>
</dbReference>
<dbReference type="InterPro" id="IPR036388">
    <property type="entry name" value="WH-like_DNA-bd_sf"/>
</dbReference>
<dbReference type="Gene3D" id="3.40.50.450">
    <property type="match status" value="1"/>
</dbReference>
<dbReference type="RefSeq" id="WP_191721875.1">
    <property type="nucleotide sequence ID" value="NZ_JACSQK010000002.1"/>
</dbReference>
<comment type="caution">
    <text evidence="4">The sequence shown here is derived from an EMBL/GenBank/DDBJ whole genome shotgun (WGS) entry which is preliminary data.</text>
</comment>
<dbReference type="InterPro" id="IPR003488">
    <property type="entry name" value="DprA"/>
</dbReference>
<dbReference type="SUPFAM" id="SSF47781">
    <property type="entry name" value="RuvA domain 2-like"/>
    <property type="match status" value="1"/>
</dbReference>